<evidence type="ECO:0008006" key="4">
    <source>
        <dbReference type="Google" id="ProtNLM"/>
    </source>
</evidence>
<dbReference type="Pfam" id="PF04238">
    <property type="entry name" value="DUF420"/>
    <property type="match status" value="1"/>
</dbReference>
<gene>
    <name evidence="2" type="ORF">A6M13_09670</name>
</gene>
<dbReference type="RefSeq" id="WP_066543190.1">
    <property type="nucleotide sequence ID" value="NZ_MASJ01000003.1"/>
</dbReference>
<keyword evidence="1" id="KW-0472">Membrane</keyword>
<dbReference type="AlphaFoldDB" id="A0A1C0YK91"/>
<evidence type="ECO:0000256" key="1">
    <source>
        <dbReference type="SAM" id="Phobius"/>
    </source>
</evidence>
<dbReference type="GO" id="GO:0016020">
    <property type="term" value="C:membrane"/>
    <property type="evidence" value="ECO:0007669"/>
    <property type="project" value="InterPro"/>
</dbReference>
<sequence>MEHLFGEYLLPTISTTFIVISAIFVAIGWVLVARGKIEAHKKAMLAAAVSAIIFFVIYASRTVFLGNTSFGGPADLKIYYTVFLVFHIILATSGAVFGLVTLWLGLKNNIKKHRKIGPITSVIWFFVAITGTAVYYLLYVKYPGGPTTSLIKAILNF</sequence>
<feature type="transmembrane region" description="Helical" evidence="1">
    <location>
        <begin position="12"/>
        <end position="32"/>
    </location>
</feature>
<reference evidence="2 3" key="1">
    <citation type="submission" date="2016-07" db="EMBL/GenBank/DDBJ databases">
        <title>Caryophanon tenue genome sequencing.</title>
        <authorList>
            <person name="Verma A."/>
            <person name="Pal Y."/>
            <person name="Krishnamurthi S."/>
        </authorList>
    </citation>
    <scope>NUCLEOTIDE SEQUENCE [LARGE SCALE GENOMIC DNA]</scope>
    <source>
        <strain evidence="2 3">DSM 14152</strain>
    </source>
</reference>
<evidence type="ECO:0000313" key="3">
    <source>
        <dbReference type="Proteomes" id="UP000093199"/>
    </source>
</evidence>
<accession>A0A1C0YK91</accession>
<dbReference type="InterPro" id="IPR007352">
    <property type="entry name" value="DUF420"/>
</dbReference>
<evidence type="ECO:0000313" key="2">
    <source>
        <dbReference type="EMBL" id="OCS87564.1"/>
    </source>
</evidence>
<organism evidence="2 3">
    <name type="scientific">Caryophanon tenue</name>
    <dbReference type="NCBI Taxonomy" id="33978"/>
    <lineage>
        <taxon>Bacteria</taxon>
        <taxon>Bacillati</taxon>
        <taxon>Bacillota</taxon>
        <taxon>Bacilli</taxon>
        <taxon>Bacillales</taxon>
        <taxon>Caryophanaceae</taxon>
        <taxon>Caryophanon</taxon>
    </lineage>
</organism>
<dbReference type="Proteomes" id="UP000093199">
    <property type="component" value="Unassembled WGS sequence"/>
</dbReference>
<keyword evidence="1" id="KW-0812">Transmembrane</keyword>
<dbReference type="STRING" id="33978.A6M13_09670"/>
<proteinExistence type="predicted"/>
<dbReference type="PANTHER" id="PTHR37692">
    <property type="entry name" value="HYPOTHETICAL MEMBRANE SPANNING PROTEIN"/>
    <property type="match status" value="1"/>
</dbReference>
<dbReference type="Gene3D" id="1.20.120.80">
    <property type="entry name" value="Cytochrome c oxidase, subunit III, four-helix bundle"/>
    <property type="match status" value="1"/>
</dbReference>
<dbReference type="GO" id="GO:0022904">
    <property type="term" value="P:respiratory electron transport chain"/>
    <property type="evidence" value="ECO:0007669"/>
    <property type="project" value="InterPro"/>
</dbReference>
<name>A0A1C0YK91_9BACL</name>
<protein>
    <recommendedName>
        <fullName evidence="4">DUF420 domain-containing protein</fullName>
    </recommendedName>
</protein>
<comment type="caution">
    <text evidence="2">The sequence shown here is derived from an EMBL/GenBank/DDBJ whole genome shotgun (WGS) entry which is preliminary data.</text>
</comment>
<keyword evidence="3" id="KW-1185">Reference proteome</keyword>
<dbReference type="GO" id="GO:0004129">
    <property type="term" value="F:cytochrome-c oxidase activity"/>
    <property type="evidence" value="ECO:0007669"/>
    <property type="project" value="InterPro"/>
</dbReference>
<dbReference type="OrthoDB" id="2375575at2"/>
<dbReference type="EMBL" id="MASJ01000003">
    <property type="protein sequence ID" value="OCS87564.1"/>
    <property type="molecule type" value="Genomic_DNA"/>
</dbReference>
<feature type="transmembrane region" description="Helical" evidence="1">
    <location>
        <begin position="78"/>
        <end position="104"/>
    </location>
</feature>
<feature type="transmembrane region" description="Helical" evidence="1">
    <location>
        <begin position="116"/>
        <end position="138"/>
    </location>
</feature>
<feature type="transmembrane region" description="Helical" evidence="1">
    <location>
        <begin position="44"/>
        <end position="66"/>
    </location>
</feature>
<dbReference type="PANTHER" id="PTHR37692:SF1">
    <property type="entry name" value="DUF420 DOMAIN-CONTAINING PROTEIN"/>
    <property type="match status" value="1"/>
</dbReference>
<dbReference type="InterPro" id="IPR013833">
    <property type="entry name" value="Cyt_c_oxidase_su3_a-hlx"/>
</dbReference>
<keyword evidence="1" id="KW-1133">Transmembrane helix</keyword>